<evidence type="ECO:0000313" key="2">
    <source>
        <dbReference type="EMBL" id="CAL1360672.1"/>
    </source>
</evidence>
<sequence>MLTLSILLLARLLVMLQLVSSSPIPPWSPIQSSSSPAIIRNLRSSVADDCVVPLAFGLPPLLPIWGFYVVSPSSMQSAGRRSDGASIDVVVVRWGQFGSAGCRLPARCPVIYFFFFV</sequence>
<feature type="signal peptide" evidence="1">
    <location>
        <begin position="1"/>
        <end position="21"/>
    </location>
</feature>
<keyword evidence="1" id="KW-0732">Signal</keyword>
<protein>
    <recommendedName>
        <fullName evidence="4">Secreted peptide</fullName>
    </recommendedName>
</protein>
<name>A0AAV2CVV8_9ROSI</name>
<evidence type="ECO:0000313" key="3">
    <source>
        <dbReference type="Proteomes" id="UP001497516"/>
    </source>
</evidence>
<feature type="chain" id="PRO_5043404849" description="Secreted peptide" evidence="1">
    <location>
        <begin position="22"/>
        <end position="117"/>
    </location>
</feature>
<dbReference type="AlphaFoldDB" id="A0AAV2CVV8"/>
<gene>
    <name evidence="2" type="ORF">LTRI10_LOCUS8092</name>
</gene>
<evidence type="ECO:0000256" key="1">
    <source>
        <dbReference type="SAM" id="SignalP"/>
    </source>
</evidence>
<reference evidence="2 3" key="1">
    <citation type="submission" date="2024-04" db="EMBL/GenBank/DDBJ databases">
        <authorList>
            <person name="Fracassetti M."/>
        </authorList>
    </citation>
    <scope>NUCLEOTIDE SEQUENCE [LARGE SCALE GENOMIC DNA]</scope>
</reference>
<dbReference type="Proteomes" id="UP001497516">
    <property type="component" value="Chromosome 10"/>
</dbReference>
<evidence type="ECO:0008006" key="4">
    <source>
        <dbReference type="Google" id="ProtNLM"/>
    </source>
</evidence>
<keyword evidence="3" id="KW-1185">Reference proteome</keyword>
<dbReference type="EMBL" id="OZ034814">
    <property type="protein sequence ID" value="CAL1360672.1"/>
    <property type="molecule type" value="Genomic_DNA"/>
</dbReference>
<proteinExistence type="predicted"/>
<accession>A0AAV2CVV8</accession>
<organism evidence="2 3">
    <name type="scientific">Linum trigynum</name>
    <dbReference type="NCBI Taxonomy" id="586398"/>
    <lineage>
        <taxon>Eukaryota</taxon>
        <taxon>Viridiplantae</taxon>
        <taxon>Streptophyta</taxon>
        <taxon>Embryophyta</taxon>
        <taxon>Tracheophyta</taxon>
        <taxon>Spermatophyta</taxon>
        <taxon>Magnoliopsida</taxon>
        <taxon>eudicotyledons</taxon>
        <taxon>Gunneridae</taxon>
        <taxon>Pentapetalae</taxon>
        <taxon>rosids</taxon>
        <taxon>fabids</taxon>
        <taxon>Malpighiales</taxon>
        <taxon>Linaceae</taxon>
        <taxon>Linum</taxon>
    </lineage>
</organism>